<sequence length="264" mass="30297">MIPMAHMNYYNNNYKQVPADYVLDLSVKTKRVSSPDYTYGYPSPKFSPTECLKHSPLGSPTLEVQMDMSLSPNEVYSSSPCLSSPKSTQSETSYQSSDIDSSPRCKRKPSRPFKSMPQESMALSTTIIDQLDCSNSTAFIIDNQEIGPEETKRLIEDSARKYAEFREKMLTQLSNNNNTNLNMRRMQNNGIKAQDEEYLEKRRKNNQAAKRSRDARRNKQDEIAIRASFLEQENIMLKYKVKSEIEDLERLRQMELASSTPASL</sequence>
<evidence type="ECO:0000256" key="5">
    <source>
        <dbReference type="ARBA" id="ARBA00023242"/>
    </source>
</evidence>
<comment type="subcellular location">
    <subcellularLocation>
        <location evidence="1">Nucleus</location>
    </subcellularLocation>
</comment>
<dbReference type="SUPFAM" id="SSF57959">
    <property type="entry name" value="Leucine zipper domain"/>
    <property type="match status" value="1"/>
</dbReference>
<proteinExistence type="predicted"/>
<accession>A0A9N9MD36</accession>
<evidence type="ECO:0000313" key="9">
    <source>
        <dbReference type="Proteomes" id="UP001152799"/>
    </source>
</evidence>
<feature type="compositionally biased region" description="Low complexity" evidence="6">
    <location>
        <begin position="77"/>
        <end position="90"/>
    </location>
</feature>
<keyword evidence="5" id="KW-0539">Nucleus</keyword>
<dbReference type="InterPro" id="IPR040223">
    <property type="entry name" value="PAR_bZIP"/>
</dbReference>
<keyword evidence="2" id="KW-0805">Transcription regulation</keyword>
<keyword evidence="4" id="KW-0804">Transcription</keyword>
<keyword evidence="9" id="KW-1185">Reference proteome</keyword>
<name>A0A9N9MD36_9CUCU</name>
<dbReference type="InterPro" id="IPR004827">
    <property type="entry name" value="bZIP"/>
</dbReference>
<evidence type="ECO:0000256" key="4">
    <source>
        <dbReference type="ARBA" id="ARBA00023163"/>
    </source>
</evidence>
<feature type="domain" description="BZIP" evidence="7">
    <location>
        <begin position="195"/>
        <end position="254"/>
    </location>
</feature>
<dbReference type="EMBL" id="OU892287">
    <property type="protein sequence ID" value="CAG9762407.1"/>
    <property type="molecule type" value="Genomic_DNA"/>
</dbReference>
<feature type="region of interest" description="Disordered" evidence="6">
    <location>
        <begin position="73"/>
        <end position="120"/>
    </location>
</feature>
<dbReference type="CDD" id="cd14695">
    <property type="entry name" value="bZIP_HLF"/>
    <property type="match status" value="1"/>
</dbReference>
<evidence type="ECO:0000259" key="7">
    <source>
        <dbReference type="PROSITE" id="PS50217"/>
    </source>
</evidence>
<dbReference type="AlphaFoldDB" id="A0A9N9MD36"/>
<evidence type="ECO:0000256" key="3">
    <source>
        <dbReference type="ARBA" id="ARBA00023125"/>
    </source>
</evidence>
<reference evidence="8" key="1">
    <citation type="submission" date="2022-01" db="EMBL/GenBank/DDBJ databases">
        <authorList>
            <person name="King R."/>
        </authorList>
    </citation>
    <scope>NUCLEOTIDE SEQUENCE</scope>
</reference>
<dbReference type="PROSITE" id="PS50217">
    <property type="entry name" value="BZIP"/>
    <property type="match status" value="1"/>
</dbReference>
<gene>
    <name evidence="8" type="ORF">CEUTPL_LOCUS3087</name>
</gene>
<dbReference type="OrthoDB" id="361013at2759"/>
<dbReference type="Proteomes" id="UP001152799">
    <property type="component" value="Chromosome 11"/>
</dbReference>
<protein>
    <recommendedName>
        <fullName evidence="7">BZIP domain-containing protein</fullName>
    </recommendedName>
</protein>
<dbReference type="GO" id="GO:0000981">
    <property type="term" value="F:DNA-binding transcription factor activity, RNA polymerase II-specific"/>
    <property type="evidence" value="ECO:0007669"/>
    <property type="project" value="TreeGrafter"/>
</dbReference>
<dbReference type="InterPro" id="IPR046347">
    <property type="entry name" value="bZIP_sf"/>
</dbReference>
<dbReference type="GO" id="GO:0005634">
    <property type="term" value="C:nucleus"/>
    <property type="evidence" value="ECO:0007669"/>
    <property type="project" value="UniProtKB-SubCell"/>
</dbReference>
<evidence type="ECO:0000256" key="6">
    <source>
        <dbReference type="SAM" id="MobiDB-lite"/>
    </source>
</evidence>
<dbReference type="Gene3D" id="1.20.5.170">
    <property type="match status" value="1"/>
</dbReference>
<evidence type="ECO:0000256" key="1">
    <source>
        <dbReference type="ARBA" id="ARBA00004123"/>
    </source>
</evidence>
<feature type="compositionally biased region" description="Polar residues" evidence="6">
    <location>
        <begin position="91"/>
        <end position="100"/>
    </location>
</feature>
<organism evidence="8 9">
    <name type="scientific">Ceutorhynchus assimilis</name>
    <name type="common">cabbage seed weevil</name>
    <dbReference type="NCBI Taxonomy" id="467358"/>
    <lineage>
        <taxon>Eukaryota</taxon>
        <taxon>Metazoa</taxon>
        <taxon>Ecdysozoa</taxon>
        <taxon>Arthropoda</taxon>
        <taxon>Hexapoda</taxon>
        <taxon>Insecta</taxon>
        <taxon>Pterygota</taxon>
        <taxon>Neoptera</taxon>
        <taxon>Endopterygota</taxon>
        <taxon>Coleoptera</taxon>
        <taxon>Polyphaga</taxon>
        <taxon>Cucujiformia</taxon>
        <taxon>Curculionidae</taxon>
        <taxon>Ceutorhynchinae</taxon>
        <taxon>Ceutorhynchus</taxon>
    </lineage>
</organism>
<keyword evidence="3" id="KW-0238">DNA-binding</keyword>
<evidence type="ECO:0000256" key="2">
    <source>
        <dbReference type="ARBA" id="ARBA00023015"/>
    </source>
</evidence>
<dbReference type="PANTHER" id="PTHR11988">
    <property type="entry name" value="THYROTROPH EMBRYONIC FACTOR RELATED"/>
    <property type="match status" value="1"/>
</dbReference>
<dbReference type="Pfam" id="PF07716">
    <property type="entry name" value="bZIP_2"/>
    <property type="match status" value="1"/>
</dbReference>
<evidence type="ECO:0000313" key="8">
    <source>
        <dbReference type="EMBL" id="CAG9762407.1"/>
    </source>
</evidence>
<dbReference type="GO" id="GO:0000978">
    <property type="term" value="F:RNA polymerase II cis-regulatory region sequence-specific DNA binding"/>
    <property type="evidence" value="ECO:0007669"/>
    <property type="project" value="TreeGrafter"/>
</dbReference>
<dbReference type="PANTHER" id="PTHR11988:SF27">
    <property type="entry name" value="GH27708P"/>
    <property type="match status" value="1"/>
</dbReference>